<feature type="domain" description="Phospholipase D N-terminal" evidence="2">
    <location>
        <begin position="40"/>
        <end position="135"/>
    </location>
</feature>
<evidence type="ECO:0000313" key="4">
    <source>
        <dbReference type="Proteomes" id="UP000000268"/>
    </source>
</evidence>
<evidence type="ECO:0000259" key="2">
    <source>
        <dbReference type="Pfam" id="PF16655"/>
    </source>
</evidence>
<dbReference type="Pfam" id="PF16655">
    <property type="entry name" value="PhoD_N"/>
    <property type="match status" value="1"/>
</dbReference>
<keyword evidence="4" id="KW-1185">Reference proteome</keyword>
<dbReference type="HOGENOM" id="CLU_015982_2_1_3"/>
<organism evidence="3 4">
    <name type="scientific">Acaryochloris marina (strain MBIC 11017)</name>
    <dbReference type="NCBI Taxonomy" id="329726"/>
    <lineage>
        <taxon>Bacteria</taxon>
        <taxon>Bacillati</taxon>
        <taxon>Cyanobacteriota</taxon>
        <taxon>Cyanophyceae</taxon>
        <taxon>Acaryochloridales</taxon>
        <taxon>Acaryochloridaceae</taxon>
        <taxon>Acaryochloris</taxon>
    </lineage>
</organism>
<dbReference type="CDD" id="cd07389">
    <property type="entry name" value="MPP_PhoD"/>
    <property type="match status" value="1"/>
</dbReference>
<dbReference type="Pfam" id="PF09423">
    <property type="entry name" value="PhoD"/>
    <property type="match status" value="1"/>
</dbReference>
<sequence length="521" mass="58653">MLNRRQFLLTVGAVMGLVVLRDQSPPILAQPQFSAYPFSLGVASGDPRPDSVVLWTRLAPNPLSGQPMPAVAIPVQWQIATDAQMTEVIQQGTTQATPQWGHSVHVVADNLSPSQWYWYQFQVGSETSPIGRTRTLPALDTDPEQLKFAFVSCQHYEKGYFTAYQHLVQEDLDLVFHLGDYIYEGGPHKGRPRQHIGPNPIDLETYRLRYALYKNDPQLQAAHAAFPFICIWDDHEVDEDYAQDQSQNYDDPNVFRKRRWAAYQAYYEHLPLRPTAQPQNGQVQLFRRFQFGQLAEFHCLDNRQYRDDQPCATEGIGGGAIVSACQDRLAADHSMLGKPQEAWLIQGLQNSSAHWQVIAQQQLMAELKFGLETVSGYWTDGWDGYAASRQRILDVVEQRPLKNVVVIGGDIHAFGVADLKTNFQDPQSPIIGTEFVGTSISSTGLPQALYSLSQKINPHIKFLDTRHRGYVLCQITREVWTAHLRIVNSVEQSESTIRTLASFQVKNGQPGAIPIEAMANP</sequence>
<dbReference type="InterPro" id="IPR018946">
    <property type="entry name" value="PhoD-like_MPP"/>
</dbReference>
<name>B0C192_ACAM1</name>
<dbReference type="InterPro" id="IPR032093">
    <property type="entry name" value="PhoD_N"/>
</dbReference>
<dbReference type="Proteomes" id="UP000000268">
    <property type="component" value="Chromosome"/>
</dbReference>
<proteinExistence type="predicted"/>
<gene>
    <name evidence="3" type="ordered locus">AM1_3500</name>
</gene>
<evidence type="ECO:0000313" key="3">
    <source>
        <dbReference type="EMBL" id="ABW28490.1"/>
    </source>
</evidence>
<dbReference type="STRING" id="329726.AM1_3500"/>
<evidence type="ECO:0000259" key="1">
    <source>
        <dbReference type="Pfam" id="PF09423"/>
    </source>
</evidence>
<dbReference type="Gene3D" id="2.60.40.380">
    <property type="entry name" value="Purple acid phosphatase-like, N-terminal"/>
    <property type="match status" value="1"/>
</dbReference>
<dbReference type="KEGG" id="amr:AM1_3500"/>
<accession>B0C192</accession>
<dbReference type="OrthoDB" id="474992at2"/>
<protein>
    <submittedName>
        <fullName evidence="3">Alkaline phosphatase D</fullName>
    </submittedName>
</protein>
<dbReference type="PANTHER" id="PTHR43606:SF2">
    <property type="entry name" value="ALKALINE PHOSPHATASE FAMILY PROTEIN (AFU_ORTHOLOGUE AFUA_5G03860)"/>
    <property type="match status" value="1"/>
</dbReference>
<feature type="domain" description="PhoD-like phosphatase metallophosphatase" evidence="1">
    <location>
        <begin position="148"/>
        <end position="484"/>
    </location>
</feature>
<dbReference type="SUPFAM" id="SSF56300">
    <property type="entry name" value="Metallo-dependent phosphatases"/>
    <property type="match status" value="1"/>
</dbReference>
<dbReference type="InterPro" id="IPR029052">
    <property type="entry name" value="Metallo-depent_PP-like"/>
</dbReference>
<dbReference type="RefSeq" id="WP_012163886.1">
    <property type="nucleotide sequence ID" value="NC_009925.1"/>
</dbReference>
<dbReference type="InterPro" id="IPR038607">
    <property type="entry name" value="PhoD-like_sf"/>
</dbReference>
<dbReference type="eggNOG" id="COG3540">
    <property type="taxonomic scope" value="Bacteria"/>
</dbReference>
<dbReference type="AlphaFoldDB" id="B0C192"/>
<dbReference type="PANTHER" id="PTHR43606">
    <property type="entry name" value="PHOSPHATASE, PUTATIVE (AFU_ORTHOLOGUE AFUA_6G08710)-RELATED"/>
    <property type="match status" value="1"/>
</dbReference>
<reference evidence="3 4" key="1">
    <citation type="journal article" date="2008" name="Proc. Natl. Acad. Sci. U.S.A.">
        <title>Niche adaptation and genome expansion in the chlorophyll d-producing cyanobacterium Acaryochloris marina.</title>
        <authorList>
            <person name="Swingley W.D."/>
            <person name="Chen M."/>
            <person name="Cheung P.C."/>
            <person name="Conrad A.L."/>
            <person name="Dejesa L.C."/>
            <person name="Hao J."/>
            <person name="Honchak B.M."/>
            <person name="Karbach L.E."/>
            <person name="Kurdoglu A."/>
            <person name="Lahiri S."/>
            <person name="Mastrian S.D."/>
            <person name="Miyashita H."/>
            <person name="Page L."/>
            <person name="Ramakrishna P."/>
            <person name="Satoh S."/>
            <person name="Sattley W.M."/>
            <person name="Shimada Y."/>
            <person name="Taylor H.L."/>
            <person name="Tomo T."/>
            <person name="Tsuchiya T."/>
            <person name="Wang Z.T."/>
            <person name="Raymond J."/>
            <person name="Mimuro M."/>
            <person name="Blankenship R.E."/>
            <person name="Touchman J.W."/>
        </authorList>
    </citation>
    <scope>NUCLEOTIDE SEQUENCE [LARGE SCALE GENOMIC DNA]</scope>
    <source>
        <strain evidence="4">MBIC 11017</strain>
    </source>
</reference>
<dbReference type="InterPro" id="IPR052900">
    <property type="entry name" value="Phospholipid_Metab_Enz"/>
</dbReference>
<dbReference type="Gene3D" id="3.60.21.70">
    <property type="entry name" value="PhoD-like phosphatase"/>
    <property type="match status" value="1"/>
</dbReference>
<dbReference type="EMBL" id="CP000828">
    <property type="protein sequence ID" value="ABW28490.1"/>
    <property type="molecule type" value="Genomic_DNA"/>
</dbReference>